<protein>
    <submittedName>
        <fullName evidence="1">Uncharacterized protein</fullName>
    </submittedName>
</protein>
<organism evidence="1 2">
    <name type="scientific">Populus alba</name>
    <name type="common">White poplar</name>
    <dbReference type="NCBI Taxonomy" id="43335"/>
    <lineage>
        <taxon>Eukaryota</taxon>
        <taxon>Viridiplantae</taxon>
        <taxon>Streptophyta</taxon>
        <taxon>Embryophyta</taxon>
        <taxon>Tracheophyta</taxon>
        <taxon>Spermatophyta</taxon>
        <taxon>Magnoliopsida</taxon>
        <taxon>eudicotyledons</taxon>
        <taxon>Gunneridae</taxon>
        <taxon>Pentapetalae</taxon>
        <taxon>rosids</taxon>
        <taxon>fabids</taxon>
        <taxon>Malpighiales</taxon>
        <taxon>Salicaceae</taxon>
        <taxon>Saliceae</taxon>
        <taxon>Populus</taxon>
    </lineage>
</organism>
<keyword evidence="2" id="KW-1185">Reference proteome</keyword>
<proteinExistence type="predicted"/>
<feature type="non-terminal residue" evidence="1">
    <location>
        <position position="1"/>
    </location>
</feature>
<gene>
    <name evidence="1" type="ORF">D5086_008078</name>
</gene>
<dbReference type="Proteomes" id="UP000309997">
    <property type="component" value="Unassembled WGS sequence"/>
</dbReference>
<evidence type="ECO:0000313" key="1">
    <source>
        <dbReference type="EMBL" id="KAL3596441.1"/>
    </source>
</evidence>
<name>A0ACC4CF32_POPAL</name>
<dbReference type="EMBL" id="RCHU02000004">
    <property type="protein sequence ID" value="KAL3596441.1"/>
    <property type="molecule type" value="Genomic_DNA"/>
</dbReference>
<evidence type="ECO:0000313" key="2">
    <source>
        <dbReference type="Proteomes" id="UP000309997"/>
    </source>
</evidence>
<accession>A0ACC4CF32</accession>
<comment type="caution">
    <text evidence="1">The sequence shown here is derived from an EMBL/GenBank/DDBJ whole genome shotgun (WGS) entry which is preliminary data.</text>
</comment>
<reference evidence="1 2" key="1">
    <citation type="journal article" date="2024" name="Plant Biotechnol. J.">
        <title>Genome and CRISPR/Cas9 system of a widespread forest tree (Populus alba) in the world.</title>
        <authorList>
            <person name="Liu Y.J."/>
            <person name="Jiang P.F."/>
            <person name="Han X.M."/>
            <person name="Li X.Y."/>
            <person name="Wang H.M."/>
            <person name="Wang Y.J."/>
            <person name="Wang X.X."/>
            <person name="Zeng Q.Y."/>
        </authorList>
    </citation>
    <scope>NUCLEOTIDE SEQUENCE [LARGE SCALE GENOMIC DNA]</scope>
    <source>
        <strain evidence="2">cv. PAL-ZL1</strain>
    </source>
</reference>
<sequence>NAMVWGALLGAARIHKNIDLGEQAAEMLLVLEPEKSGTHVLLANIYASVGMWDKVARVRRLMKDGKVKKEPGMSWLEVKDKTQQGPLAQNQMPTAKQTKKKLEVILLS</sequence>